<gene>
    <name evidence="3" type="ORF">NVV43_27240</name>
</gene>
<feature type="domain" description="Fumarylacetoacetase-like C-terminal" evidence="2">
    <location>
        <begin position="1"/>
        <end position="44"/>
    </location>
</feature>
<evidence type="ECO:0000256" key="1">
    <source>
        <dbReference type="ARBA" id="ARBA00022723"/>
    </source>
</evidence>
<proteinExistence type="predicted"/>
<reference evidence="3" key="1">
    <citation type="submission" date="2022-07" db="EMBL/GenBank/DDBJ databases">
        <title>Diversity of ethanolamine utilization by human commensal Escherichia coli.</title>
        <authorList>
            <person name="Jubelin G."/>
        </authorList>
    </citation>
    <scope>NUCLEOTIDE SEQUENCE</scope>
    <source>
        <strain evidence="3">S1</strain>
    </source>
</reference>
<dbReference type="Proteomes" id="UP001206878">
    <property type="component" value="Unassembled WGS sequence"/>
</dbReference>
<dbReference type="InterPro" id="IPR011234">
    <property type="entry name" value="Fumarylacetoacetase-like_C"/>
</dbReference>
<dbReference type="InterPro" id="IPR036663">
    <property type="entry name" value="Fumarylacetoacetase_C_sf"/>
</dbReference>
<organism evidence="3 4">
    <name type="scientific">Escherichia marmotae</name>
    <dbReference type="NCBI Taxonomy" id="1499973"/>
    <lineage>
        <taxon>Bacteria</taxon>
        <taxon>Pseudomonadati</taxon>
        <taxon>Pseudomonadota</taxon>
        <taxon>Gammaproteobacteria</taxon>
        <taxon>Enterobacterales</taxon>
        <taxon>Enterobacteriaceae</taxon>
        <taxon>Escherichia</taxon>
    </lineage>
</organism>
<evidence type="ECO:0000259" key="2">
    <source>
        <dbReference type="Pfam" id="PF01557"/>
    </source>
</evidence>
<dbReference type="EMBL" id="JANPXH010000914">
    <property type="protein sequence ID" value="MCR6679174.1"/>
    <property type="molecule type" value="Genomic_DNA"/>
</dbReference>
<name>A0AAW5MZX5_9ESCH</name>
<evidence type="ECO:0000313" key="4">
    <source>
        <dbReference type="Proteomes" id="UP001206878"/>
    </source>
</evidence>
<accession>A0AAW5MZX5</accession>
<evidence type="ECO:0000313" key="3">
    <source>
        <dbReference type="EMBL" id="MCR6679174.1"/>
    </source>
</evidence>
<dbReference type="GO" id="GO:0016787">
    <property type="term" value="F:hydrolase activity"/>
    <property type="evidence" value="ECO:0007669"/>
    <property type="project" value="UniProtKB-KW"/>
</dbReference>
<dbReference type="GO" id="GO:0046872">
    <property type="term" value="F:metal ion binding"/>
    <property type="evidence" value="ECO:0007669"/>
    <property type="project" value="UniProtKB-KW"/>
</dbReference>
<dbReference type="SUPFAM" id="SSF56529">
    <property type="entry name" value="FAH"/>
    <property type="match status" value="1"/>
</dbReference>
<feature type="non-terminal residue" evidence="3">
    <location>
        <position position="1"/>
    </location>
</feature>
<comment type="caution">
    <text evidence="3">The sequence shown here is derived from an EMBL/GenBank/DDBJ whole genome shotgun (WGS) entry which is preliminary data.</text>
</comment>
<keyword evidence="1" id="KW-0479">Metal-binding</keyword>
<dbReference type="Gene3D" id="3.90.850.10">
    <property type="entry name" value="Fumarylacetoacetase-like, C-terminal domain"/>
    <property type="match status" value="1"/>
</dbReference>
<dbReference type="PANTHER" id="PTHR11820">
    <property type="entry name" value="ACYLPYRUVASE"/>
    <property type="match status" value="1"/>
</dbReference>
<dbReference type="AlphaFoldDB" id="A0AAW5MZX5"/>
<protein>
    <submittedName>
        <fullName evidence="3">Fumarylacetoacetate hydrolase family protein</fullName>
    </submittedName>
</protein>
<keyword evidence="3" id="KW-0378">Hydrolase</keyword>
<dbReference type="Pfam" id="PF01557">
    <property type="entry name" value="FAA_hydrolase"/>
    <property type="match status" value="1"/>
</dbReference>
<sequence length="59" mass="6414">SEFMTLNPGDMIATGTPKGLSDVVPGDEVVVEVEGVGRLVNRIVSEEQRNEKSKSLDQR</sequence>
<dbReference type="PANTHER" id="PTHR11820:SF114">
    <property type="entry name" value="4-HYDROXYPHENYLACETATE CATABOLISM PROTEIN"/>
    <property type="match status" value="1"/>
</dbReference>